<sequence length="116" mass="13391">MLDDSSEMKAKIQNEEKQQWIIASIENDRRLSILLARALSMERSLMSWRESLVSEQRAKEKGDQQNSEKREEAKKGLLANWFGSAPIYKMSCVDDYGKYARVSHTTPSHKLSLLDE</sequence>
<dbReference type="EMBL" id="JAHQIW010000471">
    <property type="protein sequence ID" value="KAJ1348283.1"/>
    <property type="molecule type" value="Genomic_DNA"/>
</dbReference>
<gene>
    <name evidence="1" type="ORF">KIN20_003548</name>
</gene>
<accession>A0AAD5QDT4</accession>
<evidence type="ECO:0000313" key="1">
    <source>
        <dbReference type="EMBL" id="KAJ1348283.1"/>
    </source>
</evidence>
<name>A0AAD5QDT4_PARTN</name>
<reference evidence="1" key="1">
    <citation type="submission" date="2021-06" db="EMBL/GenBank/DDBJ databases">
        <title>Parelaphostrongylus tenuis whole genome reference sequence.</title>
        <authorList>
            <person name="Garwood T.J."/>
            <person name="Larsen P.A."/>
            <person name="Fountain-Jones N.M."/>
            <person name="Garbe J.R."/>
            <person name="Macchietto M.G."/>
            <person name="Kania S.A."/>
            <person name="Gerhold R.W."/>
            <person name="Richards J.E."/>
            <person name="Wolf T.M."/>
        </authorList>
    </citation>
    <scope>NUCLEOTIDE SEQUENCE</scope>
    <source>
        <strain evidence="1">MNPRO001-30</strain>
        <tissue evidence="1">Meninges</tissue>
    </source>
</reference>
<keyword evidence="2" id="KW-1185">Reference proteome</keyword>
<organism evidence="1 2">
    <name type="scientific">Parelaphostrongylus tenuis</name>
    <name type="common">Meningeal worm</name>
    <dbReference type="NCBI Taxonomy" id="148309"/>
    <lineage>
        <taxon>Eukaryota</taxon>
        <taxon>Metazoa</taxon>
        <taxon>Ecdysozoa</taxon>
        <taxon>Nematoda</taxon>
        <taxon>Chromadorea</taxon>
        <taxon>Rhabditida</taxon>
        <taxon>Rhabditina</taxon>
        <taxon>Rhabditomorpha</taxon>
        <taxon>Strongyloidea</taxon>
        <taxon>Metastrongylidae</taxon>
        <taxon>Parelaphostrongylus</taxon>
    </lineage>
</organism>
<proteinExistence type="predicted"/>
<comment type="caution">
    <text evidence="1">The sequence shown here is derived from an EMBL/GenBank/DDBJ whole genome shotgun (WGS) entry which is preliminary data.</text>
</comment>
<evidence type="ECO:0000313" key="2">
    <source>
        <dbReference type="Proteomes" id="UP001196413"/>
    </source>
</evidence>
<dbReference type="AlphaFoldDB" id="A0AAD5QDT4"/>
<protein>
    <submittedName>
        <fullName evidence="1">Uncharacterized protein</fullName>
    </submittedName>
</protein>
<dbReference type="Proteomes" id="UP001196413">
    <property type="component" value="Unassembled WGS sequence"/>
</dbReference>